<keyword evidence="2" id="KW-1185">Reference proteome</keyword>
<name>A0ACB5U1B4_AMBMO</name>
<gene>
    <name evidence="1" type="ORF">Amon02_001040900</name>
</gene>
<organism evidence="1 2">
    <name type="scientific">Ambrosiozyma monospora</name>
    <name type="common">Yeast</name>
    <name type="synonym">Endomycopsis monosporus</name>
    <dbReference type="NCBI Taxonomy" id="43982"/>
    <lineage>
        <taxon>Eukaryota</taxon>
        <taxon>Fungi</taxon>
        <taxon>Dikarya</taxon>
        <taxon>Ascomycota</taxon>
        <taxon>Saccharomycotina</taxon>
        <taxon>Pichiomycetes</taxon>
        <taxon>Pichiales</taxon>
        <taxon>Pichiaceae</taxon>
        <taxon>Ambrosiozyma</taxon>
    </lineage>
</organism>
<dbReference type="Proteomes" id="UP001165064">
    <property type="component" value="Unassembled WGS sequence"/>
</dbReference>
<accession>A0ACB5U1B4</accession>
<reference evidence="1" key="1">
    <citation type="submission" date="2023-04" db="EMBL/GenBank/DDBJ databases">
        <title>Ambrosiozyma monospora NBRC 10751.</title>
        <authorList>
            <person name="Ichikawa N."/>
            <person name="Sato H."/>
            <person name="Tonouchi N."/>
        </authorList>
    </citation>
    <scope>NUCLEOTIDE SEQUENCE</scope>
    <source>
        <strain evidence="1">NBRC 10751</strain>
    </source>
</reference>
<dbReference type="EMBL" id="BSXS01010386">
    <property type="protein sequence ID" value="GME98121.1"/>
    <property type="molecule type" value="Genomic_DNA"/>
</dbReference>
<evidence type="ECO:0000313" key="1">
    <source>
        <dbReference type="EMBL" id="GME98121.1"/>
    </source>
</evidence>
<comment type="caution">
    <text evidence="1">The sequence shown here is derived from an EMBL/GenBank/DDBJ whole genome shotgun (WGS) entry which is preliminary data.</text>
</comment>
<sequence>MQQLPELKFSTIDLDKELLKWSSPSKKIHGSHDTKNFQNSLAISRIKSTLYLICSKVSLKNVPEGILDDNLVSFDSKKGQPASNSNSNTSRNVNTTTKTSTVKPDLTSILKPPSCQMDLLSPGVIAILFWILL</sequence>
<protein>
    <submittedName>
        <fullName evidence="1">Unnamed protein product</fullName>
    </submittedName>
</protein>
<evidence type="ECO:0000313" key="2">
    <source>
        <dbReference type="Proteomes" id="UP001165064"/>
    </source>
</evidence>
<proteinExistence type="predicted"/>